<dbReference type="Gene3D" id="3.40.50.1360">
    <property type="match status" value="1"/>
</dbReference>
<comment type="subunit">
    <text evidence="4">Homohexamer.</text>
</comment>
<keyword evidence="3 4" id="KW-0119">Carbohydrate metabolism</keyword>
<feature type="site" description="Part of the allosteric site" evidence="4">
    <location>
        <position position="145"/>
    </location>
</feature>
<feature type="domain" description="Glucosamine/galactosamine-6-phosphate isomerase" evidence="5">
    <location>
        <begin position="9"/>
        <end position="224"/>
    </location>
</feature>
<dbReference type="GO" id="GO:0019262">
    <property type="term" value="P:N-acetylneuraminate catabolic process"/>
    <property type="evidence" value="ECO:0007669"/>
    <property type="project" value="UniProtKB-UniRule"/>
</dbReference>
<comment type="similarity">
    <text evidence="4">Belongs to the glucosamine/galactosamine-6-phosphate isomerase family. NagB subfamily.</text>
</comment>
<dbReference type="EC" id="3.5.99.6" evidence="4"/>
<dbReference type="GO" id="GO:0005737">
    <property type="term" value="C:cytoplasm"/>
    <property type="evidence" value="ECO:0007669"/>
    <property type="project" value="TreeGrafter"/>
</dbReference>
<evidence type="ECO:0000313" key="6">
    <source>
        <dbReference type="EMBL" id="ANF58439.1"/>
    </source>
</evidence>
<dbReference type="Pfam" id="PF01182">
    <property type="entry name" value="Glucosamine_iso"/>
    <property type="match status" value="1"/>
</dbReference>
<gene>
    <name evidence="4" type="primary">nagB</name>
    <name evidence="6" type="ORF">A5892_13975</name>
</gene>
<keyword evidence="4" id="KW-0021">Allosteric enzyme</keyword>
<dbReference type="AlphaFoldDB" id="A0A172YGM1"/>
<dbReference type="Proteomes" id="UP000077875">
    <property type="component" value="Chromosome"/>
</dbReference>
<dbReference type="GO" id="GO:0042802">
    <property type="term" value="F:identical protein binding"/>
    <property type="evidence" value="ECO:0007669"/>
    <property type="project" value="TreeGrafter"/>
</dbReference>
<dbReference type="InterPro" id="IPR018321">
    <property type="entry name" value="Glucosamine6P_isomerase_CS"/>
</dbReference>
<dbReference type="GO" id="GO:0005975">
    <property type="term" value="P:carbohydrate metabolic process"/>
    <property type="evidence" value="ECO:0007669"/>
    <property type="project" value="InterPro"/>
</dbReference>
<dbReference type="GO" id="GO:0006043">
    <property type="term" value="P:glucosamine catabolic process"/>
    <property type="evidence" value="ECO:0007669"/>
    <property type="project" value="TreeGrafter"/>
</dbReference>
<evidence type="ECO:0000256" key="2">
    <source>
        <dbReference type="ARBA" id="ARBA00022801"/>
    </source>
</evidence>
<keyword evidence="7" id="KW-1185">Reference proteome</keyword>
<accession>A0A172YGM1</accession>
<dbReference type="InterPro" id="IPR037171">
    <property type="entry name" value="NagB/RpiA_transferase-like"/>
</dbReference>
<keyword evidence="2 4" id="KW-0378">Hydrolase</keyword>
<protein>
    <recommendedName>
        <fullName evidence="4">Glucosamine-6-phosphate deaminase</fullName>
        <ecNumber evidence="4">3.5.99.6</ecNumber>
    </recommendedName>
    <alternativeName>
        <fullName evidence="4">GlcN6P deaminase</fullName>
        <shortName evidence="4">GNPDA</shortName>
    </alternativeName>
    <alternativeName>
        <fullName evidence="4">Glucosamine-6-phosphate isomerase</fullName>
    </alternativeName>
</protein>
<comment type="caution">
    <text evidence="4">Lacks conserved residue(s) required for the propagation of feature annotation.</text>
</comment>
<feature type="active site" description="Proton acceptor; for enolization step" evidence="4">
    <location>
        <position position="67"/>
    </location>
</feature>
<dbReference type="InterPro" id="IPR006148">
    <property type="entry name" value="Glc/Gal-6P_isomerase"/>
</dbReference>
<comment type="activity regulation">
    <text evidence="4">Allosterically activated by N-acetylglucosamine 6-phosphate (GlcNAc6P).</text>
</comment>
<feature type="site" description="Part of the allosteric site" evidence="4">
    <location>
        <position position="155"/>
    </location>
</feature>
<sequence>MQVIITANASAAAAHAADIVERTLAELEAPVFGLATGSTPVALYQALIERHRHQGLSFAKLTTFNLDEYVGLPPEHPQSYRHFMQRELFDHVDIEPANTFLPDGMSDPLEAGNAYEALIEGHGGIDLQVLGIGRNGHIGFNEPTSSLGSRTRVKTLTRDTLEANARFFAPQEFQPSLALTMGIATILEARSILLIATGEAKAEAVARCVEGPLSALVPASALQLHPKVTVIVDQTAAGRLELRDYYEFAAAHQRELHQATPGEAP</sequence>
<dbReference type="InterPro" id="IPR004547">
    <property type="entry name" value="Glucosamine6P_isomerase"/>
</dbReference>
<dbReference type="GO" id="GO:0006046">
    <property type="term" value="P:N-acetylglucosamine catabolic process"/>
    <property type="evidence" value="ECO:0007669"/>
    <property type="project" value="UniProtKB-UniRule"/>
</dbReference>
<dbReference type="EMBL" id="CP015243">
    <property type="protein sequence ID" value="ANF58439.1"/>
    <property type="molecule type" value="Genomic_DNA"/>
</dbReference>
<feature type="active site" description="Proton acceptor; for ring-opening step" evidence="4">
    <location>
        <position position="137"/>
    </location>
</feature>
<dbReference type="RefSeq" id="WP_064123316.1">
    <property type="nucleotide sequence ID" value="NZ_CP015243.1"/>
</dbReference>
<dbReference type="PROSITE" id="PS01161">
    <property type="entry name" value="GLC_GALNAC_ISOMERASE"/>
    <property type="match status" value="1"/>
</dbReference>
<dbReference type="FunFam" id="3.40.50.1360:FF:000003">
    <property type="entry name" value="Glucosamine-6-phosphate deaminase"/>
    <property type="match status" value="1"/>
</dbReference>
<comment type="pathway">
    <text evidence="4">Amino-sugar metabolism; N-acetylneuraminate degradation; D-fructose 6-phosphate from N-acetylneuraminate: step 5/5.</text>
</comment>
<name>A0A172YGM1_9GAMM</name>
<organism evidence="6 7">
    <name type="scientific">Halotalea alkalilenta</name>
    <dbReference type="NCBI Taxonomy" id="376489"/>
    <lineage>
        <taxon>Bacteria</taxon>
        <taxon>Pseudomonadati</taxon>
        <taxon>Pseudomonadota</taxon>
        <taxon>Gammaproteobacteria</taxon>
        <taxon>Oceanospirillales</taxon>
        <taxon>Halomonadaceae</taxon>
        <taxon>Halotalea</taxon>
    </lineage>
</organism>
<comment type="catalytic activity">
    <reaction evidence="1 4">
        <text>alpha-D-glucosamine 6-phosphate + H2O = beta-D-fructose 6-phosphate + NH4(+)</text>
        <dbReference type="Rhea" id="RHEA:12172"/>
        <dbReference type="ChEBI" id="CHEBI:15377"/>
        <dbReference type="ChEBI" id="CHEBI:28938"/>
        <dbReference type="ChEBI" id="CHEBI:57634"/>
        <dbReference type="ChEBI" id="CHEBI:75989"/>
        <dbReference type="EC" id="3.5.99.6"/>
    </reaction>
</comment>
<feature type="site" description="Part of the allosteric site" evidence="4">
    <location>
        <position position="152"/>
    </location>
</feature>
<dbReference type="GO" id="GO:0004342">
    <property type="term" value="F:glucosamine-6-phosphate deaminase activity"/>
    <property type="evidence" value="ECO:0007669"/>
    <property type="project" value="UniProtKB-UniRule"/>
</dbReference>
<feature type="active site" description="For ring-opening step" evidence="4">
    <location>
        <position position="142"/>
    </location>
</feature>
<dbReference type="STRING" id="376489.A5892_13975"/>
<dbReference type="CDD" id="cd01399">
    <property type="entry name" value="GlcN6P_deaminase"/>
    <property type="match status" value="1"/>
</dbReference>
<reference evidence="6 7" key="1">
    <citation type="submission" date="2016-04" db="EMBL/GenBank/DDBJ databases">
        <title>Complete Genome Sequence of Halotalea alkalilenta IHB B 13600.</title>
        <authorList>
            <person name="Swarnkar M.K."/>
            <person name="Sharma A."/>
            <person name="Kaushal K."/>
            <person name="Soni R."/>
            <person name="Rana S."/>
            <person name="Singh A.K."/>
            <person name="Gulati A."/>
        </authorList>
    </citation>
    <scope>NUCLEOTIDE SEQUENCE [LARGE SCALE GENOMIC DNA]</scope>
    <source>
        <strain evidence="6 7">IHB B 13600</strain>
    </source>
</reference>
<comment type="function">
    <text evidence="4">Catalyzes the reversible isomerization-deamination of glucosamine 6-phosphate (GlcN6P) to form fructose 6-phosphate (Fru6P) and ammonium ion.</text>
</comment>
<evidence type="ECO:0000256" key="4">
    <source>
        <dbReference type="HAMAP-Rule" id="MF_01241"/>
    </source>
</evidence>
<feature type="active site" description="For ring-opening step" evidence="4">
    <location>
        <position position="135"/>
    </location>
</feature>
<evidence type="ECO:0000259" key="5">
    <source>
        <dbReference type="Pfam" id="PF01182"/>
    </source>
</evidence>
<dbReference type="PANTHER" id="PTHR11280:SF5">
    <property type="entry name" value="GLUCOSAMINE-6-PHOSPHATE ISOMERASE"/>
    <property type="match status" value="1"/>
</dbReference>
<dbReference type="KEGG" id="haa:A5892_13975"/>
<evidence type="ECO:0000256" key="1">
    <source>
        <dbReference type="ARBA" id="ARBA00000644"/>
    </source>
</evidence>
<evidence type="ECO:0000313" key="7">
    <source>
        <dbReference type="Proteomes" id="UP000077875"/>
    </source>
</evidence>
<dbReference type="PANTHER" id="PTHR11280">
    <property type="entry name" value="GLUCOSAMINE-6-PHOSPHATE ISOMERASE"/>
    <property type="match status" value="1"/>
</dbReference>
<evidence type="ECO:0000256" key="3">
    <source>
        <dbReference type="ARBA" id="ARBA00023277"/>
    </source>
</evidence>
<dbReference type="SUPFAM" id="SSF100950">
    <property type="entry name" value="NagB/RpiA/CoA transferase-like"/>
    <property type="match status" value="1"/>
</dbReference>
<dbReference type="NCBIfam" id="TIGR00502">
    <property type="entry name" value="nagB"/>
    <property type="match status" value="1"/>
</dbReference>
<dbReference type="UniPathway" id="UPA00629">
    <property type="reaction ID" value="UER00684"/>
</dbReference>
<proteinExistence type="inferred from homology"/>
<dbReference type="HAMAP" id="MF_01241">
    <property type="entry name" value="GlcN6P_deamin"/>
    <property type="match status" value="1"/>
</dbReference>
<feature type="site" description="Part of the allosteric site" evidence="4">
    <location>
        <position position="154"/>
    </location>
</feature>